<dbReference type="Proteomes" id="UP001060215">
    <property type="component" value="Chromosome 6"/>
</dbReference>
<comment type="caution">
    <text evidence="1">The sequence shown here is derived from an EMBL/GenBank/DDBJ whole genome shotgun (WGS) entry which is preliminary data.</text>
</comment>
<protein>
    <submittedName>
        <fullName evidence="1">Uncharacterized protein</fullName>
    </submittedName>
</protein>
<reference evidence="1 2" key="1">
    <citation type="journal article" date="2022" name="Plant J.">
        <title>Chromosome-level genome of Camellia lanceoleosa provides a valuable resource for understanding genome evolution and self-incompatibility.</title>
        <authorList>
            <person name="Gong W."/>
            <person name="Xiao S."/>
            <person name="Wang L."/>
            <person name="Liao Z."/>
            <person name="Chang Y."/>
            <person name="Mo W."/>
            <person name="Hu G."/>
            <person name="Li W."/>
            <person name="Zhao G."/>
            <person name="Zhu H."/>
            <person name="Hu X."/>
            <person name="Ji K."/>
            <person name="Xiang X."/>
            <person name="Song Q."/>
            <person name="Yuan D."/>
            <person name="Jin S."/>
            <person name="Zhang L."/>
        </authorList>
    </citation>
    <scope>NUCLEOTIDE SEQUENCE [LARGE SCALE GENOMIC DNA]</scope>
    <source>
        <strain evidence="1">SQ_2022a</strain>
    </source>
</reference>
<keyword evidence="2" id="KW-1185">Reference proteome</keyword>
<dbReference type="EMBL" id="CM045763">
    <property type="protein sequence ID" value="KAI8021468.1"/>
    <property type="molecule type" value="Genomic_DNA"/>
</dbReference>
<evidence type="ECO:0000313" key="1">
    <source>
        <dbReference type="EMBL" id="KAI8021468.1"/>
    </source>
</evidence>
<gene>
    <name evidence="1" type="ORF">LOK49_LG03G03389</name>
</gene>
<accession>A0ACC0I7B6</accession>
<sequence length="216" mass="23694">MATSKKVSLKLLIDTKANKVLFAEAGKDFVDFLFNLLSLPVGTVTRILTKHSMVGCLGNLYDSIENLNNTYLQPNQNKDSLLKSIRAAQLPLLLTGDISPDKKFYICKSFHHNVADDPNAVCPNCNHYMSTGVPYIAPKAGFVKEVVTYMVMDDLAVKPMSNISSISLLNEFSVKEVGALQERVVYLGMDEGLKLLKASLQSKTVLTSVLLCNFGA</sequence>
<proteinExistence type="predicted"/>
<evidence type="ECO:0000313" key="2">
    <source>
        <dbReference type="Proteomes" id="UP001060215"/>
    </source>
</evidence>
<name>A0ACC0I7B6_9ERIC</name>
<organism evidence="1 2">
    <name type="scientific">Camellia lanceoleosa</name>
    <dbReference type="NCBI Taxonomy" id="1840588"/>
    <lineage>
        <taxon>Eukaryota</taxon>
        <taxon>Viridiplantae</taxon>
        <taxon>Streptophyta</taxon>
        <taxon>Embryophyta</taxon>
        <taxon>Tracheophyta</taxon>
        <taxon>Spermatophyta</taxon>
        <taxon>Magnoliopsida</taxon>
        <taxon>eudicotyledons</taxon>
        <taxon>Gunneridae</taxon>
        <taxon>Pentapetalae</taxon>
        <taxon>asterids</taxon>
        <taxon>Ericales</taxon>
        <taxon>Theaceae</taxon>
        <taxon>Camellia</taxon>
    </lineage>
</organism>